<dbReference type="HOGENOM" id="CLU_001265_59_9_5"/>
<feature type="transmembrane region" description="Helical" evidence="4">
    <location>
        <begin position="233"/>
        <end position="257"/>
    </location>
</feature>
<gene>
    <name evidence="6" type="ORF">Y88_2708</name>
</gene>
<evidence type="ECO:0000256" key="4">
    <source>
        <dbReference type="SAM" id="Phobius"/>
    </source>
</evidence>
<dbReference type="Gene3D" id="1.20.1250.20">
    <property type="entry name" value="MFS general substrate transporter like domains"/>
    <property type="match status" value="2"/>
</dbReference>
<dbReference type="InParanoid" id="F1Z7B2"/>
<feature type="transmembrane region" description="Helical" evidence="4">
    <location>
        <begin position="358"/>
        <end position="380"/>
    </location>
</feature>
<dbReference type="GO" id="GO:0022857">
    <property type="term" value="F:transmembrane transporter activity"/>
    <property type="evidence" value="ECO:0007669"/>
    <property type="project" value="InterPro"/>
</dbReference>
<dbReference type="CDD" id="cd17355">
    <property type="entry name" value="MFS_YcxA_like"/>
    <property type="match status" value="1"/>
</dbReference>
<comment type="caution">
    <text evidence="6">The sequence shown here is derived from an EMBL/GenBank/DDBJ whole genome shotgun (WGS) entry which is preliminary data.</text>
</comment>
<dbReference type="InterPro" id="IPR020846">
    <property type="entry name" value="MFS_dom"/>
</dbReference>
<name>F1Z7B2_9SPHN</name>
<evidence type="ECO:0000256" key="2">
    <source>
        <dbReference type="ARBA" id="ARBA00022989"/>
    </source>
</evidence>
<keyword evidence="3 4" id="KW-0472">Membrane</keyword>
<feature type="transmembrane region" description="Helical" evidence="4">
    <location>
        <begin position="167"/>
        <end position="189"/>
    </location>
</feature>
<keyword evidence="2 4" id="KW-1133">Transmembrane helix</keyword>
<dbReference type="OrthoDB" id="146345at2"/>
<dbReference type="RefSeq" id="WP_008070417.1">
    <property type="nucleotide sequence ID" value="NZ_AQWK01000020.1"/>
</dbReference>
<dbReference type="SUPFAM" id="SSF103473">
    <property type="entry name" value="MFS general substrate transporter"/>
    <property type="match status" value="1"/>
</dbReference>
<dbReference type="PANTHER" id="PTHR11360">
    <property type="entry name" value="MONOCARBOXYLATE TRANSPORTER"/>
    <property type="match status" value="1"/>
</dbReference>
<evidence type="ECO:0000256" key="3">
    <source>
        <dbReference type="ARBA" id="ARBA00023136"/>
    </source>
</evidence>
<keyword evidence="1 4" id="KW-0812">Transmembrane</keyword>
<dbReference type="eggNOG" id="COG2807">
    <property type="taxonomic scope" value="Bacteria"/>
</dbReference>
<accession>F1Z7B2</accession>
<evidence type="ECO:0000313" key="7">
    <source>
        <dbReference type="Proteomes" id="UP000004728"/>
    </source>
</evidence>
<dbReference type="AlphaFoldDB" id="F1Z7B2"/>
<dbReference type="InterPro" id="IPR050327">
    <property type="entry name" value="Proton-linked_MCT"/>
</dbReference>
<feature type="transmembrane region" description="Helical" evidence="4">
    <location>
        <begin position="322"/>
        <end position="346"/>
    </location>
</feature>
<evidence type="ECO:0000259" key="5">
    <source>
        <dbReference type="PROSITE" id="PS50850"/>
    </source>
</evidence>
<sequence>MMALGIVRERAIVVLAVTFVALLVSAGVRSAPGVLMLPLQLHFGWDRATISATAAIGIMLYGLVGPFAAALMLSLGIRRTMAGGLALMGLATLASQWMTQSWHYLVTWGLLSGIGTGCVASVLGAAVVGRWFVKRQGLAMGVLSASTATGSLIFLPVLAWMTRQGEWLPVVRTIGVACLVLVPVVLVFVPEHPGDVGARRFGEDADTPPAVRGQASLLLPFTALGKAVRVPMFWLLFGTFFVCGLTTNGLVGTHLIAYCGDHGIAPVAAAGLLSTMGLFDLVGTTASGWLTDRYDPRRLLVAYYGLRGLSLIVLPYCNFGPGSLGVFAVFYGLDWIATVPPTVALATRAFGAREAPIVFGWVGVGHQLGAACAAFGAGLIREEFGRYDPAFMIAGAFGVVAALALIGSITLGRDTRGIGLAQPA</sequence>
<dbReference type="STRING" id="983920.Y88_2708"/>
<dbReference type="InterPro" id="IPR011701">
    <property type="entry name" value="MFS"/>
</dbReference>
<organism evidence="6 7">
    <name type="scientific">Novosphingobium nitrogenifigens DSM 19370</name>
    <dbReference type="NCBI Taxonomy" id="983920"/>
    <lineage>
        <taxon>Bacteria</taxon>
        <taxon>Pseudomonadati</taxon>
        <taxon>Pseudomonadota</taxon>
        <taxon>Alphaproteobacteria</taxon>
        <taxon>Sphingomonadales</taxon>
        <taxon>Sphingomonadaceae</taxon>
        <taxon>Novosphingobium</taxon>
    </lineage>
</organism>
<reference evidence="6 7" key="1">
    <citation type="journal article" date="2012" name="J. Bacteriol.">
        <title>Draft Genome Sequence of Novosphingobium nitrogenifigens Y88T.</title>
        <authorList>
            <person name="Strabala T.J."/>
            <person name="Macdonald L."/>
            <person name="Liu V."/>
            <person name="Smit A.M."/>
        </authorList>
    </citation>
    <scope>NUCLEOTIDE SEQUENCE [LARGE SCALE GENOMIC DNA]</scope>
    <source>
        <strain evidence="6 7">DSM 19370</strain>
    </source>
</reference>
<feature type="transmembrane region" description="Helical" evidence="4">
    <location>
        <begin position="105"/>
        <end position="128"/>
    </location>
</feature>
<dbReference type="Proteomes" id="UP000004728">
    <property type="component" value="Unassembled WGS sequence"/>
</dbReference>
<dbReference type="PANTHER" id="PTHR11360:SF284">
    <property type="entry name" value="EG:103B4.3 PROTEIN-RELATED"/>
    <property type="match status" value="1"/>
</dbReference>
<dbReference type="EMBL" id="AEWJ01000027">
    <property type="protein sequence ID" value="EGD59530.1"/>
    <property type="molecule type" value="Genomic_DNA"/>
</dbReference>
<feature type="domain" description="Major facilitator superfamily (MFS) profile" evidence="5">
    <location>
        <begin position="13"/>
        <end position="413"/>
    </location>
</feature>
<dbReference type="Pfam" id="PF07690">
    <property type="entry name" value="MFS_1"/>
    <property type="match status" value="1"/>
</dbReference>
<dbReference type="PROSITE" id="PS50850">
    <property type="entry name" value="MFS"/>
    <property type="match status" value="1"/>
</dbReference>
<evidence type="ECO:0000256" key="1">
    <source>
        <dbReference type="ARBA" id="ARBA00022692"/>
    </source>
</evidence>
<feature type="transmembrane region" description="Helical" evidence="4">
    <location>
        <begin position="392"/>
        <end position="412"/>
    </location>
</feature>
<keyword evidence="7" id="KW-1185">Reference proteome</keyword>
<feature type="transmembrane region" description="Helical" evidence="4">
    <location>
        <begin position="140"/>
        <end position="161"/>
    </location>
</feature>
<dbReference type="InterPro" id="IPR036259">
    <property type="entry name" value="MFS_trans_sf"/>
</dbReference>
<feature type="transmembrane region" description="Helical" evidence="4">
    <location>
        <begin position="54"/>
        <end position="73"/>
    </location>
</feature>
<protein>
    <submittedName>
        <fullName evidence="6">Major facilitator transporter</fullName>
    </submittedName>
</protein>
<evidence type="ECO:0000313" key="6">
    <source>
        <dbReference type="EMBL" id="EGD59530.1"/>
    </source>
</evidence>
<proteinExistence type="predicted"/>
<feature type="transmembrane region" description="Helical" evidence="4">
    <location>
        <begin position="263"/>
        <end position="287"/>
    </location>
</feature>